<dbReference type="OrthoDB" id="456752at2"/>
<dbReference type="Proteomes" id="UP000177870">
    <property type="component" value="Chromosome"/>
</dbReference>
<dbReference type="Pfam" id="PF08814">
    <property type="entry name" value="XisH"/>
    <property type="match status" value="1"/>
</dbReference>
<name>A0A1D8TN84_9CYAN</name>
<organism evidence="1 2">
    <name type="scientific">Moorena producens PAL-8-15-08-1</name>
    <dbReference type="NCBI Taxonomy" id="1458985"/>
    <lineage>
        <taxon>Bacteria</taxon>
        <taxon>Bacillati</taxon>
        <taxon>Cyanobacteriota</taxon>
        <taxon>Cyanophyceae</taxon>
        <taxon>Coleofasciculales</taxon>
        <taxon>Coleofasciculaceae</taxon>
        <taxon>Moorena</taxon>
    </lineage>
</organism>
<evidence type="ECO:0000313" key="1">
    <source>
        <dbReference type="EMBL" id="AOW99101.1"/>
    </source>
</evidence>
<dbReference type="KEGG" id="mpro:BJP34_06235"/>
<dbReference type="AlphaFoldDB" id="A0A1D8TN84"/>
<sequence length="141" mass="16435">MPAKDLYHDTVKAALIKDGWSITDEPFTLEVGGRDLFVDLGAEKLLIAQRKNQKIAVEVKSFISSSPVRDFQQALGQYFLYEDLIEKLYPERELYLAVRHSIYNSFFKEELVQIVIESRHIKLLIFDENQETITLWKPSLE</sequence>
<reference evidence="2" key="1">
    <citation type="submission" date="2016-10" db="EMBL/GenBank/DDBJ databases">
        <title>Comparative genomics uncovers the prolific and rare metabolic potential of the cyanobacterial genus Moorea.</title>
        <authorList>
            <person name="Leao T."/>
            <person name="Castelao G."/>
            <person name="Korobeynikov A."/>
            <person name="Monroe E.A."/>
            <person name="Podell S."/>
            <person name="Glukhov E."/>
            <person name="Allen E."/>
            <person name="Gerwick W.H."/>
            <person name="Gerwick L."/>
        </authorList>
    </citation>
    <scope>NUCLEOTIDE SEQUENCE [LARGE SCALE GENOMIC DNA]</scope>
    <source>
        <strain evidence="2">PAL-8-15-08-1</strain>
    </source>
</reference>
<dbReference type="InterPro" id="IPR014919">
    <property type="entry name" value="XisH"/>
</dbReference>
<dbReference type="Gene3D" id="3.40.1350.10">
    <property type="match status" value="1"/>
</dbReference>
<accession>A0A1D8TN84</accession>
<gene>
    <name evidence="1" type="ORF">BJP34_06235</name>
</gene>
<protein>
    <submittedName>
        <fullName evidence="1">Fatty-acid synthase</fullName>
    </submittedName>
</protein>
<dbReference type="CDD" id="cd22366">
    <property type="entry name" value="XisH-like"/>
    <property type="match status" value="1"/>
</dbReference>
<dbReference type="RefSeq" id="WP_070391595.1">
    <property type="nucleotide sequence ID" value="NZ_CP017599.1"/>
</dbReference>
<dbReference type="GO" id="GO:0003676">
    <property type="term" value="F:nucleic acid binding"/>
    <property type="evidence" value="ECO:0007669"/>
    <property type="project" value="InterPro"/>
</dbReference>
<evidence type="ECO:0000313" key="2">
    <source>
        <dbReference type="Proteomes" id="UP000177870"/>
    </source>
</evidence>
<dbReference type="STRING" id="1458985.BJP34_06235"/>
<dbReference type="SUPFAM" id="SSF52980">
    <property type="entry name" value="Restriction endonuclease-like"/>
    <property type="match status" value="1"/>
</dbReference>
<proteinExistence type="predicted"/>
<dbReference type="InterPro" id="IPR011335">
    <property type="entry name" value="Restrct_endonuc-II-like"/>
</dbReference>
<dbReference type="InterPro" id="IPR011856">
    <property type="entry name" value="tRNA_endonuc-like_dom_sf"/>
</dbReference>
<dbReference type="EMBL" id="CP017599">
    <property type="protein sequence ID" value="AOW99101.1"/>
    <property type="molecule type" value="Genomic_DNA"/>
</dbReference>